<feature type="transmembrane region" description="Helical" evidence="1">
    <location>
        <begin position="273"/>
        <end position="288"/>
    </location>
</feature>
<evidence type="ECO:0000256" key="1">
    <source>
        <dbReference type="SAM" id="Phobius"/>
    </source>
</evidence>
<sequence>MSRKGKLYIILTVITILSIVALEYSKPQEINWFPSYASHHKIPFGTFVFHEQLKRIFNTNYIVDVDRPPFEYLKRNDSIQGTYIFINNNIAFGEAELDELLDWTAKGNTLFIAGEEVSGNLRDTLKIKSSVISTIDNLKNSYQLQLKNKQLLQDSLYTFDKANYAYYYREIDTLNAKVIGVIDNASEAPFQLEKEHVTTIKQPFGKGTIILSSFPQAFTNYFLLTAPNQNYTAGLLSYINPSQNIYIDQHYKSGKTFYTSPLYIMLNNKQLKWAYYMMLIGVFFYVLFDGKRKQRAIPIVNPLRNQTVDFTRTIANMYYEKGKHKEMATHKINHFLEYIRVHFHLHTATIDDVFIEHLAARSNNTIEDTKLLFETITLLNAKTHINNTELEGLNRLIEEFKSHNTWKKNKT</sequence>
<proteinExistence type="predicted"/>
<accession>A0ABW5WST3</accession>
<name>A0ABW5WST3_9FLAO</name>
<protein>
    <submittedName>
        <fullName evidence="3">DUF4350 domain-containing protein</fullName>
    </submittedName>
</protein>
<keyword evidence="1" id="KW-0472">Membrane</keyword>
<evidence type="ECO:0000313" key="4">
    <source>
        <dbReference type="Proteomes" id="UP001597533"/>
    </source>
</evidence>
<gene>
    <name evidence="3" type="ORF">ACFS5M_11625</name>
</gene>
<keyword evidence="1" id="KW-0812">Transmembrane</keyword>
<evidence type="ECO:0000259" key="2">
    <source>
        <dbReference type="Pfam" id="PF14258"/>
    </source>
</evidence>
<keyword evidence="1" id="KW-1133">Transmembrane helix</keyword>
<dbReference type="EMBL" id="JBHUOV010000007">
    <property type="protein sequence ID" value="MFD2824321.1"/>
    <property type="molecule type" value="Genomic_DNA"/>
</dbReference>
<feature type="domain" description="DUF4350" evidence="2">
    <location>
        <begin position="40"/>
        <end position="236"/>
    </location>
</feature>
<evidence type="ECO:0000313" key="3">
    <source>
        <dbReference type="EMBL" id="MFD2824321.1"/>
    </source>
</evidence>
<keyword evidence="4" id="KW-1185">Reference proteome</keyword>
<dbReference type="InterPro" id="IPR025646">
    <property type="entry name" value="DUF4350"/>
</dbReference>
<comment type="caution">
    <text evidence="3">The sequence shown here is derived from an EMBL/GenBank/DDBJ whole genome shotgun (WGS) entry which is preliminary data.</text>
</comment>
<organism evidence="3 4">
    <name type="scientific">Lacinutrix iliipiscaria</name>
    <dbReference type="NCBI Taxonomy" id="1230532"/>
    <lineage>
        <taxon>Bacteria</taxon>
        <taxon>Pseudomonadati</taxon>
        <taxon>Bacteroidota</taxon>
        <taxon>Flavobacteriia</taxon>
        <taxon>Flavobacteriales</taxon>
        <taxon>Flavobacteriaceae</taxon>
        <taxon>Lacinutrix</taxon>
    </lineage>
</organism>
<dbReference type="Pfam" id="PF14258">
    <property type="entry name" value="DUF4350"/>
    <property type="match status" value="1"/>
</dbReference>
<reference evidence="4" key="1">
    <citation type="journal article" date="2019" name="Int. J. Syst. Evol. Microbiol.">
        <title>The Global Catalogue of Microorganisms (GCM) 10K type strain sequencing project: providing services to taxonomists for standard genome sequencing and annotation.</title>
        <authorList>
            <consortium name="The Broad Institute Genomics Platform"/>
            <consortium name="The Broad Institute Genome Sequencing Center for Infectious Disease"/>
            <person name="Wu L."/>
            <person name="Ma J."/>
        </authorList>
    </citation>
    <scope>NUCLEOTIDE SEQUENCE [LARGE SCALE GENOMIC DNA]</scope>
    <source>
        <strain evidence="4">KCTC 32141</strain>
    </source>
</reference>
<dbReference type="RefSeq" id="WP_183488381.1">
    <property type="nucleotide sequence ID" value="NZ_JBHUOV010000007.1"/>
</dbReference>
<dbReference type="Proteomes" id="UP001597533">
    <property type="component" value="Unassembled WGS sequence"/>
</dbReference>